<evidence type="ECO:0000256" key="4">
    <source>
        <dbReference type="ARBA" id="ARBA00022827"/>
    </source>
</evidence>
<dbReference type="PANTHER" id="PTHR43429">
    <property type="entry name" value="PYRIDINE NUCLEOTIDE-DISULFIDE OXIDOREDUCTASE DOMAIN-CONTAINING"/>
    <property type="match status" value="1"/>
</dbReference>
<evidence type="ECO:0008006" key="10">
    <source>
        <dbReference type="Google" id="ProtNLM"/>
    </source>
</evidence>
<dbReference type="EMBL" id="LHUG01000004">
    <property type="protein sequence ID" value="PAB01382.1"/>
    <property type="molecule type" value="Genomic_DNA"/>
</dbReference>
<proteinExistence type="inferred from homology"/>
<accession>A0A267HT22</accession>
<dbReference type="InterPro" id="IPR036188">
    <property type="entry name" value="FAD/NAD-bd_sf"/>
</dbReference>
<dbReference type="InterPro" id="IPR023753">
    <property type="entry name" value="FAD/NAD-binding_dom"/>
</dbReference>
<evidence type="ECO:0000313" key="8">
    <source>
        <dbReference type="EMBL" id="PAB01382.1"/>
    </source>
</evidence>
<dbReference type="Gene3D" id="3.50.50.60">
    <property type="entry name" value="FAD/NAD(P)-binding domain"/>
    <property type="match status" value="2"/>
</dbReference>
<comment type="similarity">
    <text evidence="2">Belongs to the class-III pyridine nucleotide-disulfide oxidoreductase family.</text>
</comment>
<dbReference type="SUPFAM" id="SSF51905">
    <property type="entry name" value="FAD/NAD(P)-binding domain"/>
    <property type="match status" value="2"/>
</dbReference>
<dbReference type="Pfam" id="PF02852">
    <property type="entry name" value="Pyr_redox_dim"/>
    <property type="match status" value="1"/>
</dbReference>
<comment type="cofactor">
    <cofactor evidence="1">
        <name>FAD</name>
        <dbReference type="ChEBI" id="CHEBI:57692"/>
    </cofactor>
</comment>
<comment type="caution">
    <text evidence="8">The sequence shown here is derived from an EMBL/GenBank/DDBJ whole genome shotgun (WGS) entry which is preliminary data.</text>
</comment>
<keyword evidence="3" id="KW-0285">Flavoprotein</keyword>
<gene>
    <name evidence="8" type="ORF">AKL21_05100</name>
</gene>
<keyword evidence="4" id="KW-0274">FAD</keyword>
<dbReference type="Pfam" id="PF07992">
    <property type="entry name" value="Pyr_redox_2"/>
    <property type="match status" value="1"/>
</dbReference>
<dbReference type="RefSeq" id="WP_095006306.1">
    <property type="nucleotide sequence ID" value="NZ_LHUG01000004.1"/>
</dbReference>
<evidence type="ECO:0000259" key="7">
    <source>
        <dbReference type="Pfam" id="PF07992"/>
    </source>
</evidence>
<evidence type="ECO:0000256" key="3">
    <source>
        <dbReference type="ARBA" id="ARBA00022630"/>
    </source>
</evidence>
<sequence>MRIIIIGGSHAGTSAAGYLKQLKPTDEVILINENNKLGFIPSSINFIFEGSMSAETIHTKDFTKKETLEELGISVLLDCQVTTIFPAEKKILYSTSNKIKHLSYDYLILAMGSAKFYLPETNKTAEDLKLLTYKSPSETASAYDKLANSQNIAIIGAGLIGLELASSLALLQNKEITIFEQMSRPLFRYFDEEITQILLEHKPDCLTFVFNKTFYQSKKKGKGIKLSFFDNTTKTSDVAVLAINPKPNIAIVPSTVAVDFDKTINTNAYMQTTDPYIYAIGDLVKVPFSSAINKAYIPLISIARKTALIAASHIAGIPNIAIKPMERTIATKIFDYYLGSTGITATEAALQDFTIHTVTKNFQHYSDLPEYANFTLTIKIIFDKKSHLLLGAQLITNFREVLELINFFAQAVADKRRLEELLFHEQFYVPKLSADCDFVTETILVALQSIR</sequence>
<dbReference type="PRINTS" id="PR00368">
    <property type="entry name" value="FADPNR"/>
</dbReference>
<evidence type="ECO:0000259" key="6">
    <source>
        <dbReference type="Pfam" id="PF02852"/>
    </source>
</evidence>
<dbReference type="AlphaFoldDB" id="A0A267HT22"/>
<dbReference type="SUPFAM" id="SSF55424">
    <property type="entry name" value="FAD/NAD-linked reductases, dimerisation (C-terminal) domain"/>
    <property type="match status" value="1"/>
</dbReference>
<dbReference type="InterPro" id="IPR050260">
    <property type="entry name" value="FAD-bd_OxRdtase"/>
</dbReference>
<dbReference type="GO" id="GO:0016491">
    <property type="term" value="F:oxidoreductase activity"/>
    <property type="evidence" value="ECO:0007669"/>
    <property type="project" value="InterPro"/>
</dbReference>
<dbReference type="InterPro" id="IPR016156">
    <property type="entry name" value="FAD/NAD-linked_Rdtase_dimer_sf"/>
</dbReference>
<feature type="domain" description="Pyridine nucleotide-disulphide oxidoreductase dimerisation" evidence="6">
    <location>
        <begin position="331"/>
        <end position="433"/>
    </location>
</feature>
<organism evidence="8 9">
    <name type="scientific">Enterococcus canintestini</name>
    <dbReference type="NCBI Taxonomy" id="317010"/>
    <lineage>
        <taxon>Bacteria</taxon>
        <taxon>Bacillati</taxon>
        <taxon>Bacillota</taxon>
        <taxon>Bacilli</taxon>
        <taxon>Lactobacillales</taxon>
        <taxon>Enterococcaceae</taxon>
        <taxon>Enterococcus</taxon>
    </lineage>
</organism>
<protein>
    <recommendedName>
        <fullName evidence="10">Pyridine nucleotide-disulfide oxidoreductase</fullName>
    </recommendedName>
</protein>
<name>A0A267HT22_9ENTE</name>
<evidence type="ECO:0000313" key="9">
    <source>
        <dbReference type="Proteomes" id="UP000216797"/>
    </source>
</evidence>
<feature type="domain" description="FAD/NAD(P)-binding" evidence="7">
    <location>
        <begin position="1"/>
        <end position="294"/>
    </location>
</feature>
<dbReference type="Gene3D" id="3.30.390.30">
    <property type="match status" value="1"/>
</dbReference>
<evidence type="ECO:0000256" key="5">
    <source>
        <dbReference type="ARBA" id="ARBA00023097"/>
    </source>
</evidence>
<reference evidence="8 9" key="1">
    <citation type="submission" date="2015-08" db="EMBL/GenBank/DDBJ databases">
        <title>Enterococcus genome sequence.</title>
        <authorList>
            <person name="Acedo J.Z."/>
            <person name="Vederas J.C."/>
        </authorList>
    </citation>
    <scope>NUCLEOTIDE SEQUENCE [LARGE SCALE GENOMIC DNA]</scope>
    <source>
        <strain evidence="8 9">49</strain>
    </source>
</reference>
<dbReference type="Proteomes" id="UP000216797">
    <property type="component" value="Unassembled WGS sequence"/>
</dbReference>
<keyword evidence="5" id="KW-0558">Oxidation</keyword>
<dbReference type="InterPro" id="IPR004099">
    <property type="entry name" value="Pyr_nucl-diS_OxRdtase_dimer"/>
</dbReference>
<keyword evidence="9" id="KW-1185">Reference proteome</keyword>
<evidence type="ECO:0000256" key="1">
    <source>
        <dbReference type="ARBA" id="ARBA00001974"/>
    </source>
</evidence>
<dbReference type="PRINTS" id="PR00411">
    <property type="entry name" value="PNDRDTASEI"/>
</dbReference>
<evidence type="ECO:0000256" key="2">
    <source>
        <dbReference type="ARBA" id="ARBA00009130"/>
    </source>
</evidence>